<evidence type="ECO:0000313" key="3">
    <source>
        <dbReference type="Proteomes" id="UP000192727"/>
    </source>
</evidence>
<dbReference type="GO" id="GO:0003700">
    <property type="term" value="F:DNA-binding transcription factor activity"/>
    <property type="evidence" value="ECO:0007669"/>
    <property type="project" value="TreeGrafter"/>
</dbReference>
<dbReference type="PANTHER" id="PTHR30136:SF35">
    <property type="entry name" value="HTH-TYPE TRANSCRIPTIONAL REGULATOR RV1719"/>
    <property type="match status" value="1"/>
</dbReference>
<evidence type="ECO:0000259" key="1">
    <source>
        <dbReference type="PROSITE" id="PS51077"/>
    </source>
</evidence>
<gene>
    <name evidence="2" type="ORF">B7C51_07840</name>
</gene>
<dbReference type="EMBL" id="CP020557">
    <property type="protein sequence ID" value="ARF67763.1"/>
    <property type="molecule type" value="Genomic_DNA"/>
</dbReference>
<dbReference type="InterPro" id="IPR050707">
    <property type="entry name" value="HTH_MetabolicPath_Reg"/>
</dbReference>
<dbReference type="InterPro" id="IPR005471">
    <property type="entry name" value="Tscrpt_reg_IclR_N"/>
</dbReference>
<reference evidence="2 3" key="1">
    <citation type="submission" date="2017-03" db="EMBL/GenBank/DDBJ databases">
        <title>Paenibacillus larvae genome sequencing.</title>
        <authorList>
            <person name="Dingman D.W."/>
        </authorList>
    </citation>
    <scope>NUCLEOTIDE SEQUENCE [LARGE SCALE GENOMIC DNA]</scope>
    <source>
        <strain evidence="2 3">SAG 10367</strain>
    </source>
</reference>
<name>A0A1V0UR55_9BACL</name>
<accession>A0A1V0UR55</accession>
<dbReference type="RefSeq" id="WP_023482940.1">
    <property type="nucleotide sequence ID" value="NZ_CP020557.1"/>
</dbReference>
<organism evidence="2 3">
    <name type="scientific">Paenibacillus larvae subsp. pulvifaciens</name>
    <dbReference type="NCBI Taxonomy" id="1477"/>
    <lineage>
        <taxon>Bacteria</taxon>
        <taxon>Bacillati</taxon>
        <taxon>Bacillota</taxon>
        <taxon>Bacilli</taxon>
        <taxon>Bacillales</taxon>
        <taxon>Paenibacillaceae</taxon>
        <taxon>Paenibacillus</taxon>
    </lineage>
</organism>
<dbReference type="Pfam" id="PF09339">
    <property type="entry name" value="HTH_IclR"/>
    <property type="match status" value="1"/>
</dbReference>
<dbReference type="Proteomes" id="UP000192727">
    <property type="component" value="Chromosome"/>
</dbReference>
<dbReference type="SMART" id="SM00346">
    <property type="entry name" value="HTH_ICLR"/>
    <property type="match status" value="1"/>
</dbReference>
<dbReference type="PROSITE" id="PS51077">
    <property type="entry name" value="HTH_ICLR"/>
    <property type="match status" value="1"/>
</dbReference>
<feature type="domain" description="HTH iclR-type" evidence="1">
    <location>
        <begin position="9"/>
        <end position="71"/>
    </location>
</feature>
<dbReference type="InterPro" id="IPR036390">
    <property type="entry name" value="WH_DNA-bd_sf"/>
</dbReference>
<dbReference type="GO" id="GO:0003677">
    <property type="term" value="F:DNA binding"/>
    <property type="evidence" value="ECO:0007669"/>
    <property type="project" value="InterPro"/>
</dbReference>
<dbReference type="InterPro" id="IPR036388">
    <property type="entry name" value="WH-like_DNA-bd_sf"/>
</dbReference>
<sequence>MAKVVDDMLKTLEKSLDLLEHFTEETPSWGVRELAKKMGLSHSIVYRILVTYKKKGFLRQNPETKKYELDLKFWGFGCLVQDQMKITEAIYPVIE</sequence>
<dbReference type="SUPFAM" id="SSF46785">
    <property type="entry name" value="Winged helix' DNA-binding domain"/>
    <property type="match status" value="1"/>
</dbReference>
<dbReference type="Gene3D" id="1.10.10.10">
    <property type="entry name" value="Winged helix-like DNA-binding domain superfamily/Winged helix DNA-binding domain"/>
    <property type="match status" value="1"/>
</dbReference>
<protein>
    <recommendedName>
        <fullName evidence="1">HTH iclR-type domain-containing protein</fullName>
    </recommendedName>
</protein>
<evidence type="ECO:0000313" key="2">
    <source>
        <dbReference type="EMBL" id="ARF67763.1"/>
    </source>
</evidence>
<dbReference type="AlphaFoldDB" id="A0A1V0UR55"/>
<proteinExistence type="predicted"/>
<dbReference type="PANTHER" id="PTHR30136">
    <property type="entry name" value="HELIX-TURN-HELIX TRANSCRIPTIONAL REGULATOR, ICLR FAMILY"/>
    <property type="match status" value="1"/>
</dbReference>
<dbReference type="GO" id="GO:0045892">
    <property type="term" value="P:negative regulation of DNA-templated transcription"/>
    <property type="evidence" value="ECO:0007669"/>
    <property type="project" value="TreeGrafter"/>
</dbReference>